<protein>
    <submittedName>
        <fullName evidence="4">LRRIQ1</fullName>
    </submittedName>
</protein>
<organism evidence="4 5">
    <name type="scientific">Bugula neritina</name>
    <name type="common">Brown bryozoan</name>
    <name type="synonym">Sertularia neritina</name>
    <dbReference type="NCBI Taxonomy" id="10212"/>
    <lineage>
        <taxon>Eukaryota</taxon>
        <taxon>Metazoa</taxon>
        <taxon>Spiralia</taxon>
        <taxon>Lophotrochozoa</taxon>
        <taxon>Bryozoa</taxon>
        <taxon>Gymnolaemata</taxon>
        <taxon>Cheilostomatida</taxon>
        <taxon>Flustrina</taxon>
        <taxon>Buguloidea</taxon>
        <taxon>Bugulidae</taxon>
        <taxon>Bugula</taxon>
    </lineage>
</organism>
<dbReference type="Proteomes" id="UP000593567">
    <property type="component" value="Unassembled WGS sequence"/>
</dbReference>
<dbReference type="Pfam" id="PF13855">
    <property type="entry name" value="LRR_8"/>
    <property type="match status" value="1"/>
</dbReference>
<dbReference type="PANTHER" id="PTHR46652:SF7">
    <property type="entry name" value="LEUCINE-RICH REPEAT AND IQ DOMAIN-CONTAINING PROTEIN 1"/>
    <property type="match status" value="1"/>
</dbReference>
<evidence type="ECO:0000256" key="3">
    <source>
        <dbReference type="SAM" id="MobiDB-lite"/>
    </source>
</evidence>
<dbReference type="PROSITE" id="PS50096">
    <property type="entry name" value="IQ"/>
    <property type="match status" value="1"/>
</dbReference>
<evidence type="ECO:0000256" key="1">
    <source>
        <dbReference type="ARBA" id="ARBA00022614"/>
    </source>
</evidence>
<dbReference type="EMBL" id="VXIV02000032">
    <property type="protein sequence ID" value="KAF6041507.1"/>
    <property type="molecule type" value="Genomic_DNA"/>
</dbReference>
<dbReference type="Gene3D" id="3.80.10.10">
    <property type="entry name" value="Ribonuclease Inhibitor"/>
    <property type="match status" value="2"/>
</dbReference>
<dbReference type="InterPro" id="IPR000048">
    <property type="entry name" value="IQ_motif_EF-hand-BS"/>
</dbReference>
<feature type="region of interest" description="Disordered" evidence="3">
    <location>
        <begin position="1023"/>
        <end position="1078"/>
    </location>
</feature>
<dbReference type="InterPro" id="IPR050836">
    <property type="entry name" value="SDS22/Internalin_LRR"/>
</dbReference>
<keyword evidence="5" id="KW-1185">Reference proteome</keyword>
<keyword evidence="1" id="KW-0433">Leucine-rich repeat</keyword>
<dbReference type="AlphaFoldDB" id="A0A7J7KTK9"/>
<proteinExistence type="predicted"/>
<dbReference type="CDD" id="cd23767">
    <property type="entry name" value="IQCD"/>
    <property type="match status" value="1"/>
</dbReference>
<dbReference type="SMART" id="SM00015">
    <property type="entry name" value="IQ"/>
    <property type="match status" value="1"/>
</dbReference>
<feature type="compositionally biased region" description="Polar residues" evidence="3">
    <location>
        <begin position="1"/>
        <end position="27"/>
    </location>
</feature>
<feature type="compositionally biased region" description="Basic and acidic residues" evidence="3">
    <location>
        <begin position="1066"/>
        <end position="1078"/>
    </location>
</feature>
<dbReference type="SUPFAM" id="SSF52058">
    <property type="entry name" value="L domain-like"/>
    <property type="match status" value="1"/>
</dbReference>
<feature type="compositionally biased region" description="Polar residues" evidence="3">
    <location>
        <begin position="1036"/>
        <end position="1065"/>
    </location>
</feature>
<comment type="caution">
    <text evidence="4">The sequence shown here is derived from an EMBL/GenBank/DDBJ whole genome shotgun (WGS) entry which is preliminary data.</text>
</comment>
<name>A0A7J7KTK9_BUGNE</name>
<sequence>MQHQMPSEVQYVNNTKRLLQEEQSVNFNDGHGTVHADGKGQESSKKQPANKEMSINFSKEASANGKKFSGEEVAPIADAHSSKALNKSNKHQTTKEEILNQQTNTKPNNSVQSKSKDFISKAPKLFASNGVLKNSSTGAVDLSYLLSKIEERRKRWIEECTPWSKISSEARNTISKVRKRLKRPPSAAKKQSPISEDLLLSQSEKDSLSQVEAVQLKDLPGCTLSTLGPCKKLRALSLKSSGVCTVDHLDAATHLLYADLKMNAIDSVNLHSSTLVYLNLSSNYLNAIRGFESCINLRYLNLSRNKISKMSNLGSLKTLHTLDLSHNALINTKGLGECVTLQVVDISHNHLTSIDELRNLCLLRKLTATANNLMEIPRLTNCVLLESLSLDDNSISSLNGLAFFWLPCLHTVNLSQNGISAIQVLHGCYSLSSLDLGHNQLVDLGNLLDGLKFCVNLEYLVLEGNPIISKDTNKAQLSSTLPQLKYLDGQELFSHHPIEFSSEILSMCSKSRSEFSSLEKTYQPIISNHLSQFPMSNEELLKRVNQLQLYYHSAFTLAENLRYAHEYGSMTFESFQQPKSAATFKELFEAKVADATKMSHKDEARQLSEKDIFEQKLRATLESTELKVSTENMKMIKSIPSPRPHSRLRQSFANNKVKSSLEDSAVINGDRKSVDTTKSQSFLHHSNAFSNSHSNVLETKSDHFLGDILPGKPADTFSSNAIVSHVGSHVGNGELNGSIFQLDAAATKIQALWRGHSLRQRLMKAVEFANRPSSADSDDEMPEIDLSTFDFDVDEDEWRPPDTPTLPQKHAVLPSKPYNVDRVDNTSNQLFDTQHRVAWRESPSSMMESSRNVVPCLSSMSGEISHRSKKEELIAEDWGFKDSHTAELMMKRAKKLKYNAQRKKKLNQLDAVSRYEFQQKVSHNAEAPKVLAPVRKAAPRVEYFKALEEETRKKKSTNAAEKEVAAERTYEWIHTQVGSTEMEHSERQGSGGHQLPYMDKRLLDGGRTQLVGSPLEIMSVDSYGGASSAGSHRRVSQPSSQFSNPSAHNSYRSKNPASNAQGSSRSMKDSLNSKHTKSDNFNAWGYW</sequence>
<feature type="compositionally biased region" description="Polar residues" evidence="3">
    <location>
        <begin position="99"/>
        <end position="113"/>
    </location>
</feature>
<dbReference type="Pfam" id="PF00612">
    <property type="entry name" value="IQ"/>
    <property type="match status" value="1"/>
</dbReference>
<feature type="region of interest" description="Disordered" evidence="3">
    <location>
        <begin position="978"/>
        <end position="998"/>
    </location>
</feature>
<feature type="region of interest" description="Disordered" evidence="3">
    <location>
        <begin position="1"/>
        <end position="116"/>
    </location>
</feature>
<dbReference type="PROSITE" id="PS51450">
    <property type="entry name" value="LRR"/>
    <property type="match status" value="4"/>
</dbReference>
<reference evidence="4" key="1">
    <citation type="submission" date="2020-06" db="EMBL/GenBank/DDBJ databases">
        <title>Draft genome of Bugula neritina, a colonial animal packing powerful symbionts and potential medicines.</title>
        <authorList>
            <person name="Rayko M."/>
        </authorList>
    </citation>
    <scope>NUCLEOTIDE SEQUENCE [LARGE SCALE GENOMIC DNA]</scope>
    <source>
        <strain evidence="4">Kwan_BN1</strain>
    </source>
</reference>
<dbReference type="InterPro" id="IPR001611">
    <property type="entry name" value="Leu-rich_rpt"/>
</dbReference>
<evidence type="ECO:0000313" key="5">
    <source>
        <dbReference type="Proteomes" id="UP000593567"/>
    </source>
</evidence>
<dbReference type="PANTHER" id="PTHR46652">
    <property type="entry name" value="LEUCINE-RICH REPEAT AND IQ DOMAIN-CONTAINING PROTEIN 1-RELATED"/>
    <property type="match status" value="1"/>
</dbReference>
<feature type="compositionally biased region" description="Basic and acidic residues" evidence="3">
    <location>
        <begin position="32"/>
        <end position="45"/>
    </location>
</feature>
<accession>A0A7J7KTK9</accession>
<dbReference type="InterPro" id="IPR032675">
    <property type="entry name" value="LRR_dom_sf"/>
</dbReference>
<evidence type="ECO:0000256" key="2">
    <source>
        <dbReference type="ARBA" id="ARBA00022737"/>
    </source>
</evidence>
<evidence type="ECO:0000313" key="4">
    <source>
        <dbReference type="EMBL" id="KAF6041507.1"/>
    </source>
</evidence>
<dbReference type="OrthoDB" id="266138at2759"/>
<keyword evidence="2" id="KW-0677">Repeat</keyword>
<gene>
    <name evidence="4" type="ORF">EB796_000186</name>
</gene>